<sequence>MFIIFYIIVYHIIYFIFMFFFEIYIDIIKIFSMVYSFNLKNWRRCFVFFYPHVLVCMLRSKNMKRLTLFQIKLYYLFLLMEYKLYYETVRKKKQPITSYFIRIIPAY</sequence>
<keyword evidence="2" id="KW-0012">Acyltransferase</keyword>
<feature type="transmembrane region" description="Helical" evidence="1">
    <location>
        <begin position="6"/>
        <end position="25"/>
    </location>
</feature>
<protein>
    <submittedName>
        <fullName evidence="2">Uncharacterized protein</fullName>
    </submittedName>
</protein>
<dbReference type="GO" id="GO:0016746">
    <property type="term" value="F:acyltransferase activity"/>
    <property type="evidence" value="ECO:0007669"/>
    <property type="project" value="UniProtKB-KW"/>
</dbReference>
<keyword evidence="1" id="KW-0812">Transmembrane</keyword>
<name>Q92GZ6_RICCN</name>
<keyword evidence="1" id="KW-1133">Transmembrane helix</keyword>
<dbReference type="HOGENOM" id="CLU_2208061_0_0_5"/>
<evidence type="ECO:0000313" key="2">
    <source>
        <dbReference type="EMBL" id="AAL03514.1"/>
    </source>
</evidence>
<keyword evidence="2" id="KW-0808">Transferase</keyword>
<accession>Q92GZ6</accession>
<evidence type="ECO:0000313" key="3">
    <source>
        <dbReference type="Proteomes" id="UP000000816"/>
    </source>
</evidence>
<keyword evidence="1" id="KW-0472">Membrane</keyword>
<reference evidence="2 3" key="1">
    <citation type="journal article" date="2001" name="Science">
        <title>Mechanisms of evolution in Rickettsia conorii and R. prowazekii.</title>
        <authorList>
            <person name="Ogata H."/>
            <person name="Audic S."/>
            <person name="Renesto-Audiffren P."/>
            <person name="Fournier P.-E."/>
            <person name="Barbe V."/>
            <person name="Samson D."/>
            <person name="Roux V."/>
            <person name="Cossart P."/>
            <person name="Weissenbach J."/>
            <person name="Claverie J.-M."/>
            <person name="Raoult D."/>
        </authorList>
    </citation>
    <scope>NUCLEOTIDE SEQUENCE [LARGE SCALE GENOMIC DNA]</scope>
    <source>
        <strain evidence="3">ATCC VR-613 / Malish 7</strain>
    </source>
</reference>
<dbReference type="EMBL" id="AE006914">
    <property type="protein sequence ID" value="AAL03514.1"/>
    <property type="molecule type" value="Genomic_DNA"/>
</dbReference>
<organism evidence="2 3">
    <name type="scientific">Rickettsia conorii (strain ATCC VR-613 / Malish 7)</name>
    <dbReference type="NCBI Taxonomy" id="272944"/>
    <lineage>
        <taxon>Bacteria</taxon>
        <taxon>Pseudomonadati</taxon>
        <taxon>Pseudomonadota</taxon>
        <taxon>Alphaproteobacteria</taxon>
        <taxon>Rickettsiales</taxon>
        <taxon>Rickettsiaceae</taxon>
        <taxon>Rickettsieae</taxon>
        <taxon>Rickettsia</taxon>
        <taxon>spotted fever group</taxon>
    </lineage>
</organism>
<dbReference type="KEGG" id="rco:RC0976"/>
<dbReference type="PIR" id="H97821">
    <property type="entry name" value="H97821"/>
</dbReference>
<proteinExistence type="predicted"/>
<dbReference type="Proteomes" id="UP000000816">
    <property type="component" value="Chromosome"/>
</dbReference>
<gene>
    <name evidence="2" type="ordered locus">RC0976</name>
</gene>
<dbReference type="AlphaFoldDB" id="Q92GZ6"/>
<evidence type="ECO:0000256" key="1">
    <source>
        <dbReference type="SAM" id="Phobius"/>
    </source>
</evidence>